<dbReference type="InterPro" id="IPR028994">
    <property type="entry name" value="Integrin_alpha_N"/>
</dbReference>
<dbReference type="PANTHER" id="PTHR44103">
    <property type="entry name" value="PROPROTEIN CONVERTASE P"/>
    <property type="match status" value="1"/>
</dbReference>
<dbReference type="EMBL" id="LAZR01000176">
    <property type="protein sequence ID" value="KKN84052.1"/>
    <property type="molecule type" value="Genomic_DNA"/>
</dbReference>
<protein>
    <recommendedName>
        <fullName evidence="2">VCBS repeat-containing protein</fullName>
    </recommendedName>
</protein>
<organism evidence="1">
    <name type="scientific">marine sediment metagenome</name>
    <dbReference type="NCBI Taxonomy" id="412755"/>
    <lineage>
        <taxon>unclassified sequences</taxon>
        <taxon>metagenomes</taxon>
        <taxon>ecological metagenomes</taxon>
    </lineage>
</organism>
<dbReference type="SUPFAM" id="SSF69318">
    <property type="entry name" value="Integrin alpha N-terminal domain"/>
    <property type="match status" value="2"/>
</dbReference>
<dbReference type="PANTHER" id="PTHR44103:SF1">
    <property type="entry name" value="PROPROTEIN CONVERTASE P"/>
    <property type="match status" value="1"/>
</dbReference>
<proteinExistence type="predicted"/>
<sequence>MKFHKKVKFPYNNIKNHVVPHTKHHYFYSNLNLYIMNWNKPLFLAYLFFILAYGVSDETSAPISTNSAKFERLQYNNPDLTVDLGVGLWASPLPIDYDNDGDYDLLVSCSDVPFNGIFFFENTSGDSFPVFAPPVKVSDDPVKHIQVSYVNGEPRFLRPGEELIDFKNTFADKSEILYPKDAFDKLHNKIRFNQWKYVDYENDGDLDIIVGIQDGEDYGWDNAFNDNGAWTNGPLHGYVYLIENVNGTYELKNKITAGGVPIDVYGAPTPNFDDYDNDGDLDIICGEFMDKFTWFENIGTREKPKYAKGKYLANDTGIITMDLEMILPVSLDWDKDGDIDLIVGDEDGRVAFIENTGKIKNNMPIFNTPKYFQQQAEYVKFGALVTPFSTDWDDDGDEDLICGNSAGYIAFIENLDGKDTPKWDAPKLLSSENKTIRIQAGDNGSIQGPCEAKWGYTTLSVEDWNNDGLKDIIVNSIWGKIIWYENIGTKGNPKLCPEKPIHVQWNGETPKPDWYWWDPEPNSLATQWRTTPTAIDWNKDGLMDLIVLDIDGYLSFHERYKIKNELLLKPGQRIFNSSNGTFDRKNILIDKSNGPLRLNEQKYGASGRRKLAFTDWDQDGDIDILINGINAGLLENMGEEANSKTVNFNFKGDLSNKKLAGHTTSPTIVNWDKKGKPDLLLGAEDGYFYYWKND</sequence>
<name>A0A0F9U9K9_9ZZZZ</name>
<evidence type="ECO:0000313" key="1">
    <source>
        <dbReference type="EMBL" id="KKN84052.1"/>
    </source>
</evidence>
<comment type="caution">
    <text evidence="1">The sequence shown here is derived from an EMBL/GenBank/DDBJ whole genome shotgun (WGS) entry which is preliminary data.</text>
</comment>
<evidence type="ECO:0008006" key="2">
    <source>
        <dbReference type="Google" id="ProtNLM"/>
    </source>
</evidence>
<gene>
    <name evidence="1" type="ORF">LCGC14_0292590</name>
</gene>
<dbReference type="AlphaFoldDB" id="A0A0F9U9K9"/>
<reference evidence="1" key="1">
    <citation type="journal article" date="2015" name="Nature">
        <title>Complex archaea that bridge the gap between prokaryotes and eukaryotes.</title>
        <authorList>
            <person name="Spang A."/>
            <person name="Saw J.H."/>
            <person name="Jorgensen S.L."/>
            <person name="Zaremba-Niedzwiedzka K."/>
            <person name="Martijn J."/>
            <person name="Lind A.E."/>
            <person name="van Eijk R."/>
            <person name="Schleper C."/>
            <person name="Guy L."/>
            <person name="Ettema T.J."/>
        </authorList>
    </citation>
    <scope>NUCLEOTIDE SEQUENCE</scope>
</reference>
<dbReference type="Gene3D" id="2.130.10.130">
    <property type="entry name" value="Integrin alpha, N-terminal"/>
    <property type="match status" value="1"/>
</dbReference>
<accession>A0A0F9U9K9</accession>